<comment type="similarity">
    <text evidence="7">Belongs to the FtsL family.</text>
</comment>
<evidence type="ECO:0000256" key="2">
    <source>
        <dbReference type="ARBA" id="ARBA00022618"/>
    </source>
</evidence>
<keyword evidence="3 7" id="KW-0812">Transmembrane</keyword>
<keyword evidence="5 7" id="KW-0472">Membrane</keyword>
<comment type="subcellular location">
    <subcellularLocation>
        <location evidence="7">Cell membrane</location>
        <topology evidence="7">Single-pass type II membrane protein</topology>
    </subcellularLocation>
    <text evidence="7">Localizes to the division septum where it forms a ring structure.</text>
</comment>
<dbReference type="EMBL" id="FQZM01000007">
    <property type="protein sequence ID" value="SHI58517.1"/>
    <property type="molecule type" value="Genomic_DNA"/>
</dbReference>
<evidence type="ECO:0000313" key="11">
    <source>
        <dbReference type="Proteomes" id="UP000184529"/>
    </source>
</evidence>
<dbReference type="RefSeq" id="WP_072867312.1">
    <property type="nucleotide sequence ID" value="NZ_FQZM01000007.1"/>
</dbReference>
<name>A0A1M6CBY9_9FIRM</name>
<keyword evidence="2 7" id="KW-0132">Cell division</keyword>
<feature type="region of interest" description="Disordered" evidence="9">
    <location>
        <begin position="1"/>
        <end position="26"/>
    </location>
</feature>
<evidence type="ECO:0000256" key="3">
    <source>
        <dbReference type="ARBA" id="ARBA00022692"/>
    </source>
</evidence>
<sequence>MIVAKEQPYHQSPPGKGLTPAGHPRPQARPREHLVLMLLILLVFALGILISIFYSRVLITGYQITRMQKELAELEIETRGLAEEVSRLSSLERVEAVATTRLGMVKPDERQVVLVKAAGEFQDALPEPRPAEKSASGDTEKGRTPREHHWILQALTDLVIHRSSKHSG</sequence>
<evidence type="ECO:0000256" key="9">
    <source>
        <dbReference type="SAM" id="MobiDB-lite"/>
    </source>
</evidence>
<keyword evidence="11" id="KW-1185">Reference proteome</keyword>
<dbReference type="GO" id="GO:0032153">
    <property type="term" value="C:cell division site"/>
    <property type="evidence" value="ECO:0007669"/>
    <property type="project" value="UniProtKB-UniRule"/>
</dbReference>
<keyword evidence="6 7" id="KW-0131">Cell cycle</keyword>
<dbReference type="InterPro" id="IPR007060">
    <property type="entry name" value="FtsL/DivIC"/>
</dbReference>
<dbReference type="Proteomes" id="UP000184529">
    <property type="component" value="Unassembled WGS sequence"/>
</dbReference>
<accession>A0A1M6CBY9</accession>
<proteinExistence type="inferred from homology"/>
<reference evidence="11" key="1">
    <citation type="submission" date="2016-11" db="EMBL/GenBank/DDBJ databases">
        <authorList>
            <person name="Varghese N."/>
            <person name="Submissions S."/>
        </authorList>
    </citation>
    <scope>NUCLEOTIDE SEQUENCE [LARGE SCALE GENOMIC DNA]</scope>
    <source>
        <strain evidence="11">DSM 16057</strain>
    </source>
</reference>
<organism evidence="10 11">
    <name type="scientific">Desulfofundulus thermosubterraneus DSM 16057</name>
    <dbReference type="NCBI Taxonomy" id="1121432"/>
    <lineage>
        <taxon>Bacteria</taxon>
        <taxon>Bacillati</taxon>
        <taxon>Bacillota</taxon>
        <taxon>Clostridia</taxon>
        <taxon>Eubacteriales</taxon>
        <taxon>Peptococcaceae</taxon>
        <taxon>Desulfofundulus</taxon>
    </lineage>
</organism>
<dbReference type="GO" id="GO:0005886">
    <property type="term" value="C:plasma membrane"/>
    <property type="evidence" value="ECO:0007669"/>
    <property type="project" value="UniProtKB-SubCell"/>
</dbReference>
<dbReference type="OrthoDB" id="2082132at2"/>
<dbReference type="AlphaFoldDB" id="A0A1M6CBY9"/>
<evidence type="ECO:0000313" key="10">
    <source>
        <dbReference type="EMBL" id="SHI58517.1"/>
    </source>
</evidence>
<dbReference type="InterPro" id="IPR011922">
    <property type="entry name" value="Cell_div_FtsL"/>
</dbReference>
<dbReference type="NCBIfam" id="TIGR02209">
    <property type="entry name" value="ftsL_broad"/>
    <property type="match status" value="1"/>
</dbReference>
<comment type="function">
    <text evidence="7">Essential cell division protein.</text>
</comment>
<feature type="compositionally biased region" description="Basic and acidic residues" evidence="9">
    <location>
        <begin position="138"/>
        <end position="147"/>
    </location>
</feature>
<evidence type="ECO:0000256" key="6">
    <source>
        <dbReference type="ARBA" id="ARBA00023306"/>
    </source>
</evidence>
<evidence type="ECO:0000256" key="4">
    <source>
        <dbReference type="ARBA" id="ARBA00022989"/>
    </source>
</evidence>
<gene>
    <name evidence="7" type="primary">ftsL</name>
    <name evidence="10" type="ORF">SAMN02745219_00630</name>
</gene>
<feature type="region of interest" description="Disordered" evidence="9">
    <location>
        <begin position="125"/>
        <end position="147"/>
    </location>
</feature>
<dbReference type="HAMAP" id="MF_00910">
    <property type="entry name" value="FtsL"/>
    <property type="match status" value="1"/>
</dbReference>
<feature type="transmembrane region" description="Helical" evidence="7">
    <location>
        <begin position="34"/>
        <end position="59"/>
    </location>
</feature>
<dbReference type="Pfam" id="PF04977">
    <property type="entry name" value="DivIC"/>
    <property type="match status" value="1"/>
</dbReference>
<evidence type="ECO:0000256" key="8">
    <source>
        <dbReference type="NCBIfam" id="TIGR02209"/>
    </source>
</evidence>
<dbReference type="GO" id="GO:0043093">
    <property type="term" value="P:FtsZ-dependent cytokinesis"/>
    <property type="evidence" value="ECO:0007669"/>
    <property type="project" value="UniProtKB-UniRule"/>
</dbReference>
<keyword evidence="4 7" id="KW-1133">Transmembrane helix</keyword>
<dbReference type="STRING" id="1121432.SAMN02745219_00630"/>
<evidence type="ECO:0000256" key="1">
    <source>
        <dbReference type="ARBA" id="ARBA00022475"/>
    </source>
</evidence>
<evidence type="ECO:0000256" key="5">
    <source>
        <dbReference type="ARBA" id="ARBA00023136"/>
    </source>
</evidence>
<keyword evidence="1 7" id="KW-1003">Cell membrane</keyword>
<evidence type="ECO:0000256" key="7">
    <source>
        <dbReference type="HAMAP-Rule" id="MF_00910"/>
    </source>
</evidence>
<protein>
    <recommendedName>
        <fullName evidence="7 8">Cell division protein FtsL</fullName>
    </recommendedName>
</protein>